<evidence type="ECO:0000256" key="3">
    <source>
        <dbReference type="ARBA" id="ARBA00023133"/>
    </source>
</evidence>
<dbReference type="EMBL" id="PSZM01000001">
    <property type="protein sequence ID" value="PQL95379.1"/>
    <property type="molecule type" value="Genomic_DNA"/>
</dbReference>
<comment type="catalytic activity">
    <reaction evidence="7">
        <text>heme b + 2 H(+) = protoporphyrin IX + Fe(2+)</text>
        <dbReference type="Rhea" id="RHEA:22584"/>
        <dbReference type="ChEBI" id="CHEBI:15378"/>
        <dbReference type="ChEBI" id="CHEBI:29033"/>
        <dbReference type="ChEBI" id="CHEBI:57306"/>
        <dbReference type="ChEBI" id="CHEBI:60344"/>
        <dbReference type="EC" id="4.98.1.1"/>
    </reaction>
</comment>
<evidence type="ECO:0000256" key="4">
    <source>
        <dbReference type="ARBA" id="ARBA00023239"/>
    </source>
</evidence>
<dbReference type="Gene3D" id="3.40.50.1400">
    <property type="match status" value="2"/>
</dbReference>
<dbReference type="PANTHER" id="PTHR11108:SF1">
    <property type="entry name" value="FERROCHELATASE, MITOCHONDRIAL"/>
    <property type="match status" value="1"/>
</dbReference>
<dbReference type="InterPro" id="IPR033659">
    <property type="entry name" value="Ferrochelatase_N"/>
</dbReference>
<dbReference type="EC" id="4.98.1.1" evidence="7"/>
<accession>A0A2S8AGB1</accession>
<dbReference type="AlphaFoldDB" id="A0A2S8AGB1"/>
<comment type="subcellular location">
    <subcellularLocation>
        <location evidence="7">Cytoplasm</location>
    </subcellularLocation>
</comment>
<keyword evidence="4 7" id="KW-0456">Lyase</keyword>
<evidence type="ECO:0000256" key="2">
    <source>
        <dbReference type="ARBA" id="ARBA00023004"/>
    </source>
</evidence>
<dbReference type="GO" id="GO:0006783">
    <property type="term" value="P:heme biosynthetic process"/>
    <property type="evidence" value="ECO:0007669"/>
    <property type="project" value="UniProtKB-UniRule"/>
</dbReference>
<dbReference type="Pfam" id="PF00762">
    <property type="entry name" value="Ferrochelatase"/>
    <property type="match status" value="1"/>
</dbReference>
<dbReference type="CDD" id="cd00419">
    <property type="entry name" value="Ferrochelatase_C"/>
    <property type="match status" value="1"/>
</dbReference>
<dbReference type="InterPro" id="IPR033644">
    <property type="entry name" value="Ferrochelatase_C"/>
</dbReference>
<evidence type="ECO:0000256" key="1">
    <source>
        <dbReference type="ARBA" id="ARBA00007718"/>
    </source>
</evidence>
<dbReference type="NCBIfam" id="TIGR00109">
    <property type="entry name" value="hemH"/>
    <property type="match status" value="1"/>
</dbReference>
<dbReference type="GO" id="GO:0046872">
    <property type="term" value="F:metal ion binding"/>
    <property type="evidence" value="ECO:0007669"/>
    <property type="project" value="UniProtKB-KW"/>
</dbReference>
<evidence type="ECO:0000313" key="9">
    <source>
        <dbReference type="EMBL" id="PQL95379.1"/>
    </source>
</evidence>
<proteinExistence type="inferred from homology"/>
<feature type="binding site" evidence="7">
    <location>
        <position position="187"/>
    </location>
    <ligand>
        <name>Fe(2+)</name>
        <dbReference type="ChEBI" id="CHEBI:29033"/>
    </ligand>
</feature>
<dbReference type="InterPro" id="IPR001015">
    <property type="entry name" value="Ferrochelatase"/>
</dbReference>
<dbReference type="SUPFAM" id="SSF53800">
    <property type="entry name" value="Chelatase"/>
    <property type="match status" value="1"/>
</dbReference>
<keyword evidence="5 7" id="KW-0627">Porphyrin biosynthesis</keyword>
<keyword evidence="7" id="KW-0963">Cytoplasm</keyword>
<comment type="pathway">
    <text evidence="7">Porphyrin-containing compound metabolism; protoheme biosynthesis; protoheme from protoporphyrin-IX: step 1/1.</text>
</comment>
<evidence type="ECO:0000313" key="10">
    <source>
        <dbReference type="Proteomes" id="UP000238042"/>
    </source>
</evidence>
<keyword evidence="7" id="KW-0479">Metal-binding</keyword>
<evidence type="ECO:0000256" key="7">
    <source>
        <dbReference type="HAMAP-Rule" id="MF_00323"/>
    </source>
</evidence>
<dbReference type="CDD" id="cd03411">
    <property type="entry name" value="Ferrochelatase_N"/>
    <property type="match status" value="1"/>
</dbReference>
<dbReference type="RefSeq" id="WP_105245344.1">
    <property type="nucleotide sequence ID" value="NZ_PSZM01000001.1"/>
</dbReference>
<evidence type="ECO:0000256" key="6">
    <source>
        <dbReference type="ARBA" id="ARBA00024536"/>
    </source>
</evidence>
<comment type="function">
    <text evidence="7">Catalyzes the ferrous insertion into protoporphyrin IX.</text>
</comment>
<dbReference type="GO" id="GO:0004325">
    <property type="term" value="F:ferrochelatase activity"/>
    <property type="evidence" value="ECO:0007669"/>
    <property type="project" value="UniProtKB-UniRule"/>
</dbReference>
<dbReference type="Proteomes" id="UP000238042">
    <property type="component" value="Unassembled WGS sequence"/>
</dbReference>
<evidence type="ECO:0000256" key="5">
    <source>
        <dbReference type="ARBA" id="ARBA00023244"/>
    </source>
</evidence>
<keyword evidence="3 7" id="KW-0350">Heme biosynthesis</keyword>
<comment type="caution">
    <text evidence="9">The sequence shown here is derived from an EMBL/GenBank/DDBJ whole genome shotgun (WGS) entry which is preliminary data.</text>
</comment>
<dbReference type="GO" id="GO:0005737">
    <property type="term" value="C:cytoplasm"/>
    <property type="evidence" value="ECO:0007669"/>
    <property type="project" value="UniProtKB-SubCell"/>
</dbReference>
<dbReference type="PANTHER" id="PTHR11108">
    <property type="entry name" value="FERROCHELATASE"/>
    <property type="match status" value="1"/>
</dbReference>
<dbReference type="OrthoDB" id="9809741at2"/>
<evidence type="ECO:0000256" key="8">
    <source>
        <dbReference type="RuleBase" id="RU004185"/>
    </source>
</evidence>
<protein>
    <recommendedName>
        <fullName evidence="7">Ferrochelatase</fullName>
        <ecNumber evidence="7">4.98.1.1</ecNumber>
    </recommendedName>
    <alternativeName>
        <fullName evidence="7">Heme synthase</fullName>
    </alternativeName>
    <alternativeName>
        <fullName evidence="7">Protoheme ferro-lyase</fullName>
    </alternativeName>
</protein>
<keyword evidence="10" id="KW-1185">Reference proteome</keyword>
<dbReference type="HAMAP" id="MF_00323">
    <property type="entry name" value="Ferrochelatase"/>
    <property type="match status" value="1"/>
</dbReference>
<feature type="binding site" evidence="7">
    <location>
        <position position="290"/>
    </location>
    <ligand>
        <name>Fe(2+)</name>
        <dbReference type="ChEBI" id="CHEBI:29033"/>
    </ligand>
</feature>
<sequence length="342" mass="39909">MKGILLVNLGSPKTPTEKDVRIYLREFLMDKRVIDAPWIIRKIIVEGMILPKRPKVSAQAYKSIWWKEGSPLVVISKRIFKSIQKKIAHPVALAMRYQEPSIKKGLQELYNKGVTDVLIIPLYPQYAMSTTETVVEKSKDIQKKYFPNLKLFFLPPFYNDDEYIKILSKHIESNLPKDFDLLLFSYHGLPERHIFKTDHTKTCRLDDSCCIETGLKSHKYCYKHQCCYVTEKVRETLGLEKSKIKQTFQSRLGREPWLQPYTDQTLIKLPETGVKKIAVVAPAFVSDCLETLEELAIADKELFLSNGGKEFHYIDCLNENENWVNWLINHINYFLKTRCKNN</sequence>
<comment type="catalytic activity">
    <reaction evidence="6">
        <text>Fe-coproporphyrin III + 2 H(+) = coproporphyrin III + Fe(2+)</text>
        <dbReference type="Rhea" id="RHEA:49572"/>
        <dbReference type="ChEBI" id="CHEBI:15378"/>
        <dbReference type="ChEBI" id="CHEBI:29033"/>
        <dbReference type="ChEBI" id="CHEBI:68438"/>
        <dbReference type="ChEBI" id="CHEBI:131725"/>
        <dbReference type="EC" id="4.99.1.9"/>
    </reaction>
    <physiologicalReaction direction="right-to-left" evidence="6">
        <dbReference type="Rhea" id="RHEA:49574"/>
    </physiologicalReaction>
</comment>
<reference evidence="9 10" key="1">
    <citation type="submission" date="2018-02" db="EMBL/GenBank/DDBJ databases">
        <title>Genome sequences of Apibacter spp., gut symbionts of Asian honey bees.</title>
        <authorList>
            <person name="Kwong W.K."/>
            <person name="Steele M.I."/>
            <person name="Moran N.A."/>
        </authorList>
    </citation>
    <scope>NUCLEOTIDE SEQUENCE [LARGE SCALE GENOMIC DNA]</scope>
    <source>
        <strain evidence="10">wkB301</strain>
    </source>
</reference>
<dbReference type="UniPathway" id="UPA00252">
    <property type="reaction ID" value="UER00325"/>
</dbReference>
<gene>
    <name evidence="7" type="primary">hemH</name>
    <name evidence="9" type="ORF">C4S77_00840</name>
</gene>
<name>A0A2S8AGB1_9FLAO</name>
<keyword evidence="2 7" id="KW-0408">Iron</keyword>
<comment type="similarity">
    <text evidence="1 7 8">Belongs to the ferrochelatase family.</text>
</comment>
<organism evidence="9 10">
    <name type="scientific">Apibacter adventoris</name>
    <dbReference type="NCBI Taxonomy" id="1679466"/>
    <lineage>
        <taxon>Bacteria</taxon>
        <taxon>Pseudomonadati</taxon>
        <taxon>Bacteroidota</taxon>
        <taxon>Flavobacteriia</taxon>
        <taxon>Flavobacteriales</taxon>
        <taxon>Weeksellaceae</taxon>
        <taxon>Apibacter</taxon>
    </lineage>
</organism>